<organism evidence="1 2">
    <name type="scientific">Nephila pilipes</name>
    <name type="common">Giant wood spider</name>
    <name type="synonym">Nephila maculata</name>
    <dbReference type="NCBI Taxonomy" id="299642"/>
    <lineage>
        <taxon>Eukaryota</taxon>
        <taxon>Metazoa</taxon>
        <taxon>Ecdysozoa</taxon>
        <taxon>Arthropoda</taxon>
        <taxon>Chelicerata</taxon>
        <taxon>Arachnida</taxon>
        <taxon>Araneae</taxon>
        <taxon>Araneomorphae</taxon>
        <taxon>Entelegynae</taxon>
        <taxon>Araneoidea</taxon>
        <taxon>Nephilidae</taxon>
        <taxon>Nephila</taxon>
    </lineage>
</organism>
<gene>
    <name evidence="1" type="ORF">NPIL_198621</name>
</gene>
<dbReference type="Proteomes" id="UP000887013">
    <property type="component" value="Unassembled WGS sequence"/>
</dbReference>
<dbReference type="EMBL" id="BMAW01033159">
    <property type="protein sequence ID" value="GFU28975.1"/>
    <property type="molecule type" value="Genomic_DNA"/>
</dbReference>
<evidence type="ECO:0000313" key="1">
    <source>
        <dbReference type="EMBL" id="GFU28975.1"/>
    </source>
</evidence>
<protein>
    <submittedName>
        <fullName evidence="1">Uncharacterized protein</fullName>
    </submittedName>
</protein>
<sequence length="87" mass="9793">MCVVDTDTPPLLESFEENLGHADILWGPYLAQKSTKCQIKVNDNSDVTKETYFEKLMTPFVVLSRRREGSFILSVTSSNDVLLPTDP</sequence>
<evidence type="ECO:0000313" key="2">
    <source>
        <dbReference type="Proteomes" id="UP000887013"/>
    </source>
</evidence>
<reference evidence="1" key="1">
    <citation type="submission" date="2020-08" db="EMBL/GenBank/DDBJ databases">
        <title>Multicomponent nature underlies the extraordinary mechanical properties of spider dragline silk.</title>
        <authorList>
            <person name="Kono N."/>
            <person name="Nakamura H."/>
            <person name="Mori M."/>
            <person name="Yoshida Y."/>
            <person name="Ohtoshi R."/>
            <person name="Malay A.D."/>
            <person name="Moran D.A.P."/>
            <person name="Tomita M."/>
            <person name="Numata K."/>
            <person name="Arakawa K."/>
        </authorList>
    </citation>
    <scope>NUCLEOTIDE SEQUENCE</scope>
</reference>
<accession>A0A8X6QSM7</accession>
<comment type="caution">
    <text evidence="1">The sequence shown here is derived from an EMBL/GenBank/DDBJ whole genome shotgun (WGS) entry which is preliminary data.</text>
</comment>
<dbReference type="AlphaFoldDB" id="A0A8X6QSM7"/>
<name>A0A8X6QSM7_NEPPI</name>
<proteinExistence type="predicted"/>
<keyword evidence="2" id="KW-1185">Reference proteome</keyword>